<evidence type="ECO:0000313" key="4">
    <source>
        <dbReference type="EMBL" id="MCK0088570.1"/>
    </source>
</evidence>
<dbReference type="Gene3D" id="3.30.70.360">
    <property type="match status" value="1"/>
</dbReference>
<organism evidence="4 5">
    <name type="scientific">Clostridium symbiosum</name>
    <name type="common">Bacteroides symbiosus</name>
    <dbReference type="NCBI Taxonomy" id="1512"/>
    <lineage>
        <taxon>Bacteria</taxon>
        <taxon>Bacillati</taxon>
        <taxon>Bacillota</taxon>
        <taxon>Clostridia</taxon>
        <taxon>Lachnospirales</taxon>
        <taxon>Lachnospiraceae</taxon>
        <taxon>Otoolea</taxon>
    </lineage>
</organism>
<name>A0AAW5F9U8_CLOSY</name>
<dbReference type="PANTHER" id="PTHR11014:SF63">
    <property type="entry name" value="METALLOPEPTIDASE, PUTATIVE (AFU_ORTHOLOGUE AFUA_6G09600)-RELATED"/>
    <property type="match status" value="1"/>
</dbReference>
<proteinExistence type="predicted"/>
<dbReference type="SUPFAM" id="SSF55031">
    <property type="entry name" value="Bacterial exopeptidase dimerisation domain"/>
    <property type="match status" value="1"/>
</dbReference>
<dbReference type="GO" id="GO:0046872">
    <property type="term" value="F:metal ion binding"/>
    <property type="evidence" value="ECO:0007669"/>
    <property type="project" value="UniProtKB-KW"/>
</dbReference>
<dbReference type="Pfam" id="PF07687">
    <property type="entry name" value="M20_dimer"/>
    <property type="match status" value="1"/>
</dbReference>
<dbReference type="InterPro" id="IPR011650">
    <property type="entry name" value="Peptidase_M20_dimer"/>
</dbReference>
<feature type="binding site" evidence="2">
    <location>
        <position position="101"/>
    </location>
    <ligand>
        <name>Mn(2+)</name>
        <dbReference type="ChEBI" id="CHEBI:29035"/>
        <label>2</label>
    </ligand>
</feature>
<dbReference type="Proteomes" id="UP001203136">
    <property type="component" value="Unassembled WGS sequence"/>
</dbReference>
<evidence type="ECO:0000313" key="5">
    <source>
        <dbReference type="Proteomes" id="UP001203136"/>
    </source>
</evidence>
<dbReference type="Gene3D" id="3.40.630.10">
    <property type="entry name" value="Zn peptidases"/>
    <property type="match status" value="1"/>
</dbReference>
<dbReference type="EMBL" id="JAINVB010000001">
    <property type="protein sequence ID" value="MCK0088570.1"/>
    <property type="molecule type" value="Genomic_DNA"/>
</dbReference>
<evidence type="ECO:0000256" key="1">
    <source>
        <dbReference type="ARBA" id="ARBA00022801"/>
    </source>
</evidence>
<dbReference type="RefSeq" id="WP_024738860.1">
    <property type="nucleotide sequence ID" value="NZ_JAINVB010000001.1"/>
</dbReference>
<protein>
    <submittedName>
        <fullName evidence="4">M20 family metallopeptidase</fullName>
    </submittedName>
</protein>
<comment type="cofactor">
    <cofactor evidence="2">
        <name>Mn(2+)</name>
        <dbReference type="ChEBI" id="CHEBI:29035"/>
    </cofactor>
    <text evidence="2">The Mn(2+) ion enhances activity.</text>
</comment>
<feature type="domain" description="Peptidase M20 dimerisation" evidence="3">
    <location>
        <begin position="196"/>
        <end position="289"/>
    </location>
</feature>
<feature type="binding site" evidence="2">
    <location>
        <position position="137"/>
    </location>
    <ligand>
        <name>Mn(2+)</name>
        <dbReference type="ChEBI" id="CHEBI:29035"/>
        <label>2</label>
    </ligand>
</feature>
<keyword evidence="2" id="KW-0479">Metal-binding</keyword>
<gene>
    <name evidence="4" type="ORF">K5I21_22460</name>
</gene>
<dbReference type="PIRSF" id="PIRSF005962">
    <property type="entry name" value="Pept_M20D_amidohydro"/>
    <property type="match status" value="1"/>
</dbReference>
<dbReference type="CDD" id="cd03886">
    <property type="entry name" value="M20_Acy1"/>
    <property type="match status" value="1"/>
</dbReference>
<dbReference type="AlphaFoldDB" id="A0AAW5F9U8"/>
<dbReference type="SUPFAM" id="SSF53187">
    <property type="entry name" value="Zn-dependent exopeptidases"/>
    <property type="match status" value="1"/>
</dbReference>
<dbReference type="NCBIfam" id="TIGR01891">
    <property type="entry name" value="amidohydrolases"/>
    <property type="match status" value="1"/>
</dbReference>
<keyword evidence="1" id="KW-0378">Hydrolase</keyword>
<evidence type="ECO:0000256" key="2">
    <source>
        <dbReference type="PIRSR" id="PIRSR005962-1"/>
    </source>
</evidence>
<dbReference type="PANTHER" id="PTHR11014">
    <property type="entry name" value="PEPTIDASE M20 FAMILY MEMBER"/>
    <property type="match status" value="1"/>
</dbReference>
<keyword evidence="2" id="KW-0464">Manganese</keyword>
<comment type="caution">
    <text evidence="4">The sequence shown here is derived from an EMBL/GenBank/DDBJ whole genome shotgun (WGS) entry which is preliminary data.</text>
</comment>
<feature type="binding site" evidence="2">
    <location>
        <position position="373"/>
    </location>
    <ligand>
        <name>Mn(2+)</name>
        <dbReference type="ChEBI" id="CHEBI:29035"/>
        <label>2</label>
    </ligand>
</feature>
<dbReference type="InterPro" id="IPR002933">
    <property type="entry name" value="Peptidase_M20"/>
</dbReference>
<dbReference type="GO" id="GO:0050118">
    <property type="term" value="F:N-acetyldiaminopimelate deacetylase activity"/>
    <property type="evidence" value="ECO:0007669"/>
    <property type="project" value="UniProtKB-ARBA"/>
</dbReference>
<dbReference type="InterPro" id="IPR036264">
    <property type="entry name" value="Bact_exopeptidase_dim_dom"/>
</dbReference>
<accession>A0AAW5F9U8</accession>
<dbReference type="Pfam" id="PF01546">
    <property type="entry name" value="Peptidase_M20"/>
    <property type="match status" value="1"/>
</dbReference>
<dbReference type="GO" id="GO:0019877">
    <property type="term" value="P:diaminopimelate biosynthetic process"/>
    <property type="evidence" value="ECO:0007669"/>
    <property type="project" value="UniProtKB-ARBA"/>
</dbReference>
<dbReference type="InterPro" id="IPR017439">
    <property type="entry name" value="Amidohydrolase"/>
</dbReference>
<dbReference type="FunFam" id="3.30.70.360:FF:000001">
    <property type="entry name" value="N-acetyldiaminopimelate deacetylase"/>
    <property type="match status" value="1"/>
</dbReference>
<reference evidence="4" key="1">
    <citation type="journal article" date="2022" name="Cell Host Microbe">
        <title>Colonization of the live biotherapeutic product VE303 and modulation of the microbiota and metabolites in healthy volunteers.</title>
        <authorList>
            <person name="Dsouza M."/>
            <person name="Menon R."/>
            <person name="Crossette E."/>
            <person name="Bhattarai S.K."/>
            <person name="Schneider J."/>
            <person name="Kim Y.G."/>
            <person name="Reddy S."/>
            <person name="Caballero S."/>
            <person name="Felix C."/>
            <person name="Cornacchione L."/>
            <person name="Hendrickson J."/>
            <person name="Watson A.R."/>
            <person name="Minot S.S."/>
            <person name="Greenfield N."/>
            <person name="Schopf L."/>
            <person name="Szabady R."/>
            <person name="Patarroyo J."/>
            <person name="Smith W."/>
            <person name="Harrison P."/>
            <person name="Kuijper E.J."/>
            <person name="Kelly C.P."/>
            <person name="Olle B."/>
            <person name="Bobilev D."/>
            <person name="Silber J.L."/>
            <person name="Bucci V."/>
            <person name="Roberts B."/>
            <person name="Faith J."/>
            <person name="Norman J.M."/>
        </authorList>
    </citation>
    <scope>NUCLEOTIDE SEQUENCE</scope>
    <source>
        <strain evidence="4">VE303-04</strain>
    </source>
</reference>
<evidence type="ECO:0000259" key="3">
    <source>
        <dbReference type="Pfam" id="PF07687"/>
    </source>
</evidence>
<feature type="binding site" evidence="2">
    <location>
        <position position="172"/>
    </location>
    <ligand>
        <name>Mn(2+)</name>
        <dbReference type="ChEBI" id="CHEBI:29035"/>
        <label>2</label>
    </ligand>
</feature>
<feature type="binding site" evidence="2">
    <location>
        <position position="103"/>
    </location>
    <ligand>
        <name>Mn(2+)</name>
        <dbReference type="ChEBI" id="CHEBI:29035"/>
        <label>2</label>
    </ligand>
</feature>
<sequence>MIPISELNELEDEVINLYKELHRIPELGLNEVKTAALIANKLKEWNIETITGVARTGVIGTVYGVHAGKTIALRADMDALPITESTGLPYSSEHPGKMHACGHDAHVAMLLGAAKYFSQHPEKLCGNLRLIFQPAEEDIDPSAAPLGDVCGGAYYIIQEGYLKNVDYCMGIHVDPSMPTGNLKIFRKEAMAATDLFRITIKGKGGHGGAPHHAIDVIPPLAELLSAIQTIVPREISPFDPVVITVGTVNTVSSVWNATPGEVILSGTFRTYSDIARETVSFRLGEIAERIAAAHRCQAVYEREVGYPPTVNDETVALIISSAAKELLGAEHVNDTPEPLTGGEDVGLYFREVPGAFLFLGCTEPESTTYADLHNPSFKVSPAALIYGTALHINTVLALQSENENIRVKE</sequence>